<sequence length="143" mass="16515">MKHQTLSQLQTIAEVEPLSTYPIMTRQQRIERWAKLLDEHPERRLGALTGTEHLKGQARDAARNEGSPITVALEDPVLRAVGLKDDTYGEAKRFFELSDWELHDIVCSCHVGTTIGGQWAAARVRRTIAENRFLKWLRERMWH</sequence>
<dbReference type="AlphaFoldDB" id="A0A8E2W7Y1"/>
<name>A0A8E2W7Y1_RHILI</name>
<dbReference type="RefSeq" id="WP_109670949.1">
    <property type="nucleotide sequence ID" value="NZ_QGGH01000013.1"/>
</dbReference>
<dbReference type="GeneID" id="61055158"/>
<evidence type="ECO:0000313" key="2">
    <source>
        <dbReference type="Proteomes" id="UP000245631"/>
    </source>
</evidence>
<comment type="caution">
    <text evidence="1">The sequence shown here is derived from an EMBL/GenBank/DDBJ whole genome shotgun (WGS) entry which is preliminary data.</text>
</comment>
<evidence type="ECO:0000313" key="1">
    <source>
        <dbReference type="EMBL" id="PWJ87956.1"/>
    </source>
</evidence>
<protein>
    <submittedName>
        <fullName evidence="1">Uncharacterized protein</fullName>
    </submittedName>
</protein>
<dbReference type="EMBL" id="QGGH01000013">
    <property type="protein sequence ID" value="PWJ87956.1"/>
    <property type="molecule type" value="Genomic_DNA"/>
</dbReference>
<organism evidence="1 2">
    <name type="scientific">Rhizobium loti</name>
    <name type="common">Mesorhizobium loti</name>
    <dbReference type="NCBI Taxonomy" id="381"/>
    <lineage>
        <taxon>Bacteria</taxon>
        <taxon>Pseudomonadati</taxon>
        <taxon>Pseudomonadota</taxon>
        <taxon>Alphaproteobacteria</taxon>
        <taxon>Hyphomicrobiales</taxon>
        <taxon>Phyllobacteriaceae</taxon>
        <taxon>Mesorhizobium</taxon>
    </lineage>
</organism>
<reference evidence="1 2" key="1">
    <citation type="submission" date="2018-05" db="EMBL/GenBank/DDBJ databases">
        <title>Genomic Encyclopedia of Type Strains, Phase IV (KMG-IV): sequencing the most valuable type-strain genomes for metagenomic binning, comparative biology and taxonomic classification.</title>
        <authorList>
            <person name="Goeker M."/>
        </authorList>
    </citation>
    <scope>NUCLEOTIDE SEQUENCE [LARGE SCALE GENOMIC DNA]</scope>
    <source>
        <strain evidence="1 2">DSM 2626</strain>
    </source>
</reference>
<gene>
    <name evidence="1" type="ORF">C8D77_11345</name>
</gene>
<accession>A0A8E2W7Y1</accession>
<dbReference type="Proteomes" id="UP000245631">
    <property type="component" value="Unassembled WGS sequence"/>
</dbReference>
<proteinExistence type="predicted"/>